<evidence type="ECO:0000313" key="3">
    <source>
        <dbReference type="EMBL" id="MBL0683330.1"/>
    </source>
</evidence>
<dbReference type="RefSeq" id="WP_201918249.1">
    <property type="nucleotide sequence ID" value="NZ_BAABAX010000008.1"/>
</dbReference>
<evidence type="ECO:0000256" key="1">
    <source>
        <dbReference type="SAM" id="MobiDB-lite"/>
    </source>
</evidence>
<evidence type="ECO:0000313" key="4">
    <source>
        <dbReference type="Proteomes" id="UP000651057"/>
    </source>
</evidence>
<keyword evidence="2" id="KW-0812">Transmembrane</keyword>
<organism evidence="3 4">
    <name type="scientific">Aquimarina mytili</name>
    <dbReference type="NCBI Taxonomy" id="874423"/>
    <lineage>
        <taxon>Bacteria</taxon>
        <taxon>Pseudomonadati</taxon>
        <taxon>Bacteroidota</taxon>
        <taxon>Flavobacteriia</taxon>
        <taxon>Flavobacteriales</taxon>
        <taxon>Flavobacteriaceae</taxon>
        <taxon>Aquimarina</taxon>
    </lineage>
</organism>
<evidence type="ECO:0000256" key="2">
    <source>
        <dbReference type="SAM" id="Phobius"/>
    </source>
</evidence>
<keyword evidence="2" id="KW-0472">Membrane</keyword>
<dbReference type="AlphaFoldDB" id="A0A937A1J9"/>
<name>A0A937A1J9_9FLAO</name>
<feature type="compositionally biased region" description="Acidic residues" evidence="1">
    <location>
        <begin position="268"/>
        <end position="289"/>
    </location>
</feature>
<keyword evidence="2" id="KW-1133">Transmembrane helix</keyword>
<sequence>MSTETAFLISLYDAAGDFKKANFGPIFHFTFTGTGPTQMSAISDGVTINNPQNLLSEITWNASDNNPSSLQLIKSTGEGVYTIAPSTAQSTTFNLAALSAKQVFHFEDFDGTYKTTNHDKVKQGDLVLSGSHVTFAGNDIKNPLFLEQKDQDSKDTTYMLAWFASDDNSHNVAIAISKDPKDKSTLIFFGYKWGKGDHRPTTEYDFYGTTSEESDATQVVALAIAAAAFTINAGMVVAKAVKAARNKDNDAADDDAADDAADDHAADDNDADDNAGDDAAADAGDDAADAGDAAADAGEAAADAGEVVAEVLIAVAALADPELPDDSLNAPKQRSGSKPSDLLNMKK</sequence>
<comment type="caution">
    <text evidence="3">The sequence shown here is derived from an EMBL/GenBank/DDBJ whole genome shotgun (WGS) entry which is preliminary data.</text>
</comment>
<feature type="compositionally biased region" description="Low complexity" evidence="1">
    <location>
        <begin position="290"/>
        <end position="301"/>
    </location>
</feature>
<reference evidence="3" key="1">
    <citation type="submission" date="2021-01" db="EMBL/GenBank/DDBJ databases">
        <authorList>
            <person name="Zhong Y.L."/>
        </authorList>
    </citation>
    <scope>NUCLEOTIDE SEQUENCE</scope>
    <source>
        <strain evidence="3">KCTC 23302</strain>
    </source>
</reference>
<dbReference type="EMBL" id="JAERQJ010000003">
    <property type="protein sequence ID" value="MBL0683330.1"/>
    <property type="molecule type" value="Genomic_DNA"/>
</dbReference>
<feature type="region of interest" description="Disordered" evidence="1">
    <location>
        <begin position="246"/>
        <end position="301"/>
    </location>
</feature>
<accession>A0A937A1J9</accession>
<keyword evidence="4" id="KW-1185">Reference proteome</keyword>
<dbReference type="Proteomes" id="UP000651057">
    <property type="component" value="Unassembled WGS sequence"/>
</dbReference>
<protein>
    <submittedName>
        <fullName evidence="3">Uncharacterized protein</fullName>
    </submittedName>
</protein>
<proteinExistence type="predicted"/>
<feature type="transmembrane region" description="Helical" evidence="2">
    <location>
        <begin position="219"/>
        <end position="238"/>
    </location>
</feature>
<feature type="region of interest" description="Disordered" evidence="1">
    <location>
        <begin position="320"/>
        <end position="347"/>
    </location>
</feature>
<feature type="compositionally biased region" description="Acidic residues" evidence="1">
    <location>
        <begin position="251"/>
        <end position="261"/>
    </location>
</feature>
<gene>
    <name evidence="3" type="ORF">JJQ60_07365</name>
</gene>